<feature type="coiled-coil region" evidence="4">
    <location>
        <begin position="50"/>
        <end position="77"/>
    </location>
</feature>
<evidence type="ECO:0000256" key="2">
    <source>
        <dbReference type="ARBA" id="ARBA00023043"/>
    </source>
</evidence>
<dbReference type="SMART" id="SM00248">
    <property type="entry name" value="ANK"/>
    <property type="match status" value="5"/>
</dbReference>
<keyword evidence="2 3" id="KW-0040">ANK repeat</keyword>
<dbReference type="Pfam" id="PF12796">
    <property type="entry name" value="Ank_2"/>
    <property type="match status" value="1"/>
</dbReference>
<dbReference type="Pfam" id="PF13857">
    <property type="entry name" value="Ank_5"/>
    <property type="match status" value="1"/>
</dbReference>
<dbReference type="PANTHER" id="PTHR24198:SF165">
    <property type="entry name" value="ANKYRIN REPEAT-CONTAINING PROTEIN-RELATED"/>
    <property type="match status" value="1"/>
</dbReference>
<keyword evidence="6" id="KW-1185">Reference proteome</keyword>
<dbReference type="InterPro" id="IPR036770">
    <property type="entry name" value="Ankyrin_rpt-contain_sf"/>
</dbReference>
<protein>
    <submittedName>
        <fullName evidence="5">Ankyrin repeat domain-containing protein</fullName>
    </submittedName>
</protein>
<feature type="repeat" description="ANK" evidence="3">
    <location>
        <begin position="162"/>
        <end position="194"/>
    </location>
</feature>
<dbReference type="PANTHER" id="PTHR24198">
    <property type="entry name" value="ANKYRIN REPEAT AND PROTEIN KINASE DOMAIN-CONTAINING PROTEIN"/>
    <property type="match status" value="1"/>
</dbReference>
<organism evidence="5 6">
    <name type="scientific">Paenibacillus paeoniae</name>
    <dbReference type="NCBI Taxonomy" id="2292705"/>
    <lineage>
        <taxon>Bacteria</taxon>
        <taxon>Bacillati</taxon>
        <taxon>Bacillota</taxon>
        <taxon>Bacilli</taxon>
        <taxon>Bacillales</taxon>
        <taxon>Paenibacillaceae</taxon>
        <taxon>Paenibacillus</taxon>
    </lineage>
</organism>
<evidence type="ECO:0000256" key="3">
    <source>
        <dbReference type="PROSITE-ProRule" id="PRU00023"/>
    </source>
</evidence>
<name>A0A371PES8_9BACL</name>
<dbReference type="Gene3D" id="1.25.40.20">
    <property type="entry name" value="Ankyrin repeat-containing domain"/>
    <property type="match status" value="2"/>
</dbReference>
<dbReference type="OrthoDB" id="5622506at2"/>
<dbReference type="Proteomes" id="UP000261905">
    <property type="component" value="Unassembled WGS sequence"/>
</dbReference>
<accession>A0A371PES8</accession>
<dbReference type="InterPro" id="IPR002110">
    <property type="entry name" value="Ankyrin_rpt"/>
</dbReference>
<gene>
    <name evidence="5" type="ORF">DX130_18275</name>
</gene>
<keyword evidence="4" id="KW-0175">Coiled coil</keyword>
<sequence length="290" mass="31674">MRSTMPKKKSTAVLSIRLDDEALKAVDLLVESGLESNRSRAVTHFVNMGIRASHDLLVRAQEQADNLQRLRNEMFEAVKLRDIGKVAELIDKDASLVNASNMQGETPVLLAAFMRANDIKELLLQNGAGRLNVFEAAAVGYSLRVRELLDKSPALLNSYSHDGFPLLSLATHFGNTETVELLLSRGVDVNARSRDGSLNNTAIHATVFGGYGHLVDLLIKGGANIHAKCEGELRRGFNVLHVAAYFDHAPLIEKFLSYGADKTEKNDNGETPYELAISLGHTASAELLNI</sequence>
<evidence type="ECO:0000256" key="4">
    <source>
        <dbReference type="SAM" id="Coils"/>
    </source>
</evidence>
<evidence type="ECO:0000256" key="1">
    <source>
        <dbReference type="ARBA" id="ARBA00022737"/>
    </source>
</evidence>
<dbReference type="EMBL" id="QUBQ01000003">
    <property type="protein sequence ID" value="REK74451.1"/>
    <property type="molecule type" value="Genomic_DNA"/>
</dbReference>
<proteinExistence type="predicted"/>
<feature type="repeat" description="ANK" evidence="3">
    <location>
        <begin position="198"/>
        <end position="230"/>
    </location>
</feature>
<comment type="caution">
    <text evidence="5">The sequence shown here is derived from an EMBL/GenBank/DDBJ whole genome shotgun (WGS) entry which is preliminary data.</text>
</comment>
<evidence type="ECO:0000313" key="6">
    <source>
        <dbReference type="Proteomes" id="UP000261905"/>
    </source>
</evidence>
<evidence type="ECO:0000313" key="5">
    <source>
        <dbReference type="EMBL" id="REK74451.1"/>
    </source>
</evidence>
<feature type="repeat" description="ANK" evidence="3">
    <location>
        <begin position="235"/>
        <end position="267"/>
    </location>
</feature>
<keyword evidence="1" id="KW-0677">Repeat</keyword>
<dbReference type="PROSITE" id="PS50088">
    <property type="entry name" value="ANK_REPEAT"/>
    <property type="match status" value="3"/>
</dbReference>
<dbReference type="SUPFAM" id="SSF48403">
    <property type="entry name" value="Ankyrin repeat"/>
    <property type="match status" value="1"/>
</dbReference>
<reference evidence="5 6" key="1">
    <citation type="submission" date="2018-08" db="EMBL/GenBank/DDBJ databases">
        <title>Paenibacillus sp. M4BSY-1, whole genome shotgun sequence.</title>
        <authorList>
            <person name="Tuo L."/>
        </authorList>
    </citation>
    <scope>NUCLEOTIDE SEQUENCE [LARGE SCALE GENOMIC DNA]</scope>
    <source>
        <strain evidence="5 6">M4BSY-1</strain>
    </source>
</reference>
<dbReference type="AlphaFoldDB" id="A0A371PES8"/>
<dbReference type="PROSITE" id="PS50297">
    <property type="entry name" value="ANK_REP_REGION"/>
    <property type="match status" value="2"/>
</dbReference>